<name>A0A2K4X5S2_PSEVC</name>
<evidence type="ECO:0000313" key="2">
    <source>
        <dbReference type="EMBL" id="MBE0381869.1"/>
    </source>
</evidence>
<evidence type="ECO:0000313" key="4">
    <source>
        <dbReference type="Proteomes" id="UP000238288"/>
    </source>
</evidence>
<evidence type="ECO:0000256" key="1">
    <source>
        <dbReference type="SAM" id="SignalP"/>
    </source>
</evidence>
<gene>
    <name evidence="2" type="primary">mshK</name>
    <name evidence="3" type="ORF">PCAR9_A20097</name>
    <name evidence="2" type="ORF">PCARR_a0106</name>
</gene>
<protein>
    <submittedName>
        <fullName evidence="3">Agglutinin biogenesis protein MshK</fullName>
    </submittedName>
    <submittedName>
        <fullName evidence="2">MSHA biogenesis protein MshK</fullName>
    </submittedName>
</protein>
<dbReference type="OrthoDB" id="6293639at2"/>
<proteinExistence type="predicted"/>
<feature type="signal peptide" evidence="1">
    <location>
        <begin position="1"/>
        <end position="24"/>
    </location>
</feature>
<dbReference type="AlphaFoldDB" id="A0A2K4X5S2"/>
<keyword evidence="5" id="KW-1185">Reference proteome</keyword>
<reference evidence="2 5" key="1">
    <citation type="submission" date="2015-06" db="EMBL/GenBank/DDBJ databases">
        <title>Genome sequence of Pseudoalteromonas carrageenovora.</title>
        <authorList>
            <person name="Xie B.-B."/>
            <person name="Rong J.-C."/>
            <person name="Qin Q.-L."/>
            <person name="Zhang Y.-Z."/>
        </authorList>
    </citation>
    <scope>NUCLEOTIDE SEQUENCE [LARGE SCALE GENOMIC DNA]</scope>
    <source>
        <strain evidence="2 5">IAM 12662</strain>
    </source>
</reference>
<keyword evidence="1" id="KW-0732">Signal</keyword>
<dbReference type="GeneID" id="93662322"/>
<dbReference type="EMBL" id="AQGW01000018">
    <property type="protein sequence ID" value="MBE0381869.1"/>
    <property type="molecule type" value="Genomic_DNA"/>
</dbReference>
<sequence>MKNLLRYNFCSLVIICAITPNAFAQLRDPTQPTKFLTSLNSNTQSSELKLQTIIKSSATFKAIISGRIYQVNDVVDDFRVLSISSKQVVLANNDKQIKLELYDYEIKK</sequence>
<feature type="chain" id="PRO_5014393724" evidence="1">
    <location>
        <begin position="25"/>
        <end position="108"/>
    </location>
</feature>
<dbReference type="RefSeq" id="WP_104641879.1">
    <property type="nucleotide sequence ID" value="NZ_AQGW01000018.1"/>
</dbReference>
<evidence type="ECO:0000313" key="5">
    <source>
        <dbReference type="Proteomes" id="UP000615003"/>
    </source>
</evidence>
<dbReference type="EMBL" id="LT965928">
    <property type="protein sequence ID" value="SOU39677.1"/>
    <property type="molecule type" value="Genomic_DNA"/>
</dbReference>
<organism evidence="3 4">
    <name type="scientific">Pseudoalteromonas carrageenovora IAM 12662</name>
    <dbReference type="NCBI Taxonomy" id="1314868"/>
    <lineage>
        <taxon>Bacteria</taxon>
        <taxon>Pseudomonadati</taxon>
        <taxon>Pseudomonadota</taxon>
        <taxon>Gammaproteobacteria</taxon>
        <taxon>Alteromonadales</taxon>
        <taxon>Pseudoalteromonadaceae</taxon>
        <taxon>Pseudoalteromonas</taxon>
    </lineage>
</organism>
<accession>A0A2K4X5S2</accession>
<evidence type="ECO:0000313" key="3">
    <source>
        <dbReference type="EMBL" id="SOU39677.1"/>
    </source>
</evidence>
<reference evidence="3 4" key="2">
    <citation type="submission" date="2017-11" db="EMBL/GenBank/DDBJ databases">
        <authorList>
            <person name="Han C.G."/>
        </authorList>
    </citation>
    <scope>NUCLEOTIDE SEQUENCE [LARGE SCALE GENOMIC DNA]</scope>
    <source>
        <strain evidence="4">ATCC 43555</strain>
        <strain evidence="3">ATCC43555</strain>
    </source>
</reference>
<dbReference type="Proteomes" id="UP000238288">
    <property type="component" value="Chromosome PCAR9a"/>
</dbReference>
<dbReference type="Proteomes" id="UP000615003">
    <property type="component" value="Unassembled WGS sequence"/>
</dbReference>